<name>A0A3L0VW93_ECOLX</name>
<organism evidence="1">
    <name type="scientific">Escherichia coli</name>
    <dbReference type="NCBI Taxonomy" id="562"/>
    <lineage>
        <taxon>Bacteria</taxon>
        <taxon>Pseudomonadati</taxon>
        <taxon>Pseudomonadota</taxon>
        <taxon>Gammaproteobacteria</taxon>
        <taxon>Enterobacterales</taxon>
        <taxon>Enterobacteriaceae</taxon>
        <taxon>Escherichia</taxon>
    </lineage>
</organism>
<dbReference type="EMBL" id="RNRV01000010">
    <property type="protein sequence ID" value="MHO04286.1"/>
    <property type="molecule type" value="Genomic_DNA"/>
</dbReference>
<reference evidence="1" key="1">
    <citation type="submission" date="2018-10" db="EMBL/GenBank/DDBJ databases">
        <authorList>
            <consortium name="NARMS: The National Antimicrobial Resistance Monitoring System"/>
        </authorList>
    </citation>
    <scope>NUCLEOTIDE SEQUENCE [LARGE SCALE GENOMIC DNA]</scope>
    <source>
        <strain evidence="1">CVM N17EC0388</strain>
    </source>
</reference>
<sequence>MSKQQREDTTVRINGPRRMRLERKAIETSFKCSSTIKMSDIVNWLIDNRLEEAASAIERERKEGNA</sequence>
<accession>A0A3L0VW93</accession>
<dbReference type="AlphaFoldDB" id="A0A3L0VW93"/>
<protein>
    <submittedName>
        <fullName evidence="1">Uncharacterized protein</fullName>
    </submittedName>
</protein>
<gene>
    <name evidence="1" type="ORF">D9F05_07880</name>
</gene>
<proteinExistence type="predicted"/>
<comment type="caution">
    <text evidence="1">The sequence shown here is derived from an EMBL/GenBank/DDBJ whole genome shotgun (WGS) entry which is preliminary data.</text>
</comment>
<evidence type="ECO:0000313" key="1">
    <source>
        <dbReference type="EMBL" id="MHO04286.1"/>
    </source>
</evidence>